<dbReference type="AlphaFoldDB" id="A0AAD5PCK5"/>
<protein>
    <submittedName>
        <fullName evidence="2">Uncharacterized protein</fullName>
    </submittedName>
</protein>
<evidence type="ECO:0000256" key="1">
    <source>
        <dbReference type="SAM" id="Phobius"/>
    </source>
</evidence>
<evidence type="ECO:0000313" key="3">
    <source>
        <dbReference type="Proteomes" id="UP001209540"/>
    </source>
</evidence>
<keyword evidence="3" id="KW-1185">Reference proteome</keyword>
<gene>
    <name evidence="2" type="ORF">BDA99DRAFT_538945</name>
</gene>
<reference evidence="2" key="2">
    <citation type="submission" date="2023-02" db="EMBL/GenBank/DDBJ databases">
        <authorList>
            <consortium name="DOE Joint Genome Institute"/>
            <person name="Mondo S.J."/>
            <person name="Chang Y."/>
            <person name="Wang Y."/>
            <person name="Ahrendt S."/>
            <person name="Andreopoulos W."/>
            <person name="Barry K."/>
            <person name="Beard J."/>
            <person name="Benny G.L."/>
            <person name="Blankenship S."/>
            <person name="Bonito G."/>
            <person name="Cuomo C."/>
            <person name="Desiro A."/>
            <person name="Gervers K.A."/>
            <person name="Hundley H."/>
            <person name="Kuo A."/>
            <person name="LaButti K."/>
            <person name="Lang B.F."/>
            <person name="Lipzen A."/>
            <person name="O'Donnell K."/>
            <person name="Pangilinan J."/>
            <person name="Reynolds N."/>
            <person name="Sandor L."/>
            <person name="Smith M.W."/>
            <person name="Tsang A."/>
            <person name="Grigoriev I.V."/>
            <person name="Stajich J.E."/>
            <person name="Spatafora J.W."/>
        </authorList>
    </citation>
    <scope>NUCLEOTIDE SEQUENCE</scope>
    <source>
        <strain evidence="2">RSA 2281</strain>
    </source>
</reference>
<keyword evidence="1" id="KW-0472">Membrane</keyword>
<dbReference type="EMBL" id="JAIXMP010000018">
    <property type="protein sequence ID" value="KAI9259025.1"/>
    <property type="molecule type" value="Genomic_DNA"/>
</dbReference>
<proteinExistence type="predicted"/>
<keyword evidence="1" id="KW-1133">Transmembrane helix</keyword>
<organism evidence="2 3">
    <name type="scientific">Phascolomyces articulosus</name>
    <dbReference type="NCBI Taxonomy" id="60185"/>
    <lineage>
        <taxon>Eukaryota</taxon>
        <taxon>Fungi</taxon>
        <taxon>Fungi incertae sedis</taxon>
        <taxon>Mucoromycota</taxon>
        <taxon>Mucoromycotina</taxon>
        <taxon>Mucoromycetes</taxon>
        <taxon>Mucorales</taxon>
        <taxon>Lichtheimiaceae</taxon>
        <taxon>Phascolomyces</taxon>
    </lineage>
</organism>
<name>A0AAD5PCK5_9FUNG</name>
<feature type="transmembrane region" description="Helical" evidence="1">
    <location>
        <begin position="6"/>
        <end position="27"/>
    </location>
</feature>
<accession>A0AAD5PCK5</accession>
<evidence type="ECO:0000313" key="2">
    <source>
        <dbReference type="EMBL" id="KAI9259025.1"/>
    </source>
</evidence>
<comment type="caution">
    <text evidence="2">The sequence shown here is derived from an EMBL/GenBank/DDBJ whole genome shotgun (WGS) entry which is preliminary data.</text>
</comment>
<dbReference type="Proteomes" id="UP001209540">
    <property type="component" value="Unassembled WGS sequence"/>
</dbReference>
<reference evidence="2" key="1">
    <citation type="journal article" date="2022" name="IScience">
        <title>Evolution of zygomycete secretomes and the origins of terrestrial fungal ecologies.</title>
        <authorList>
            <person name="Chang Y."/>
            <person name="Wang Y."/>
            <person name="Mondo S."/>
            <person name="Ahrendt S."/>
            <person name="Andreopoulos W."/>
            <person name="Barry K."/>
            <person name="Beard J."/>
            <person name="Benny G.L."/>
            <person name="Blankenship S."/>
            <person name="Bonito G."/>
            <person name="Cuomo C."/>
            <person name="Desiro A."/>
            <person name="Gervers K.A."/>
            <person name="Hundley H."/>
            <person name="Kuo A."/>
            <person name="LaButti K."/>
            <person name="Lang B.F."/>
            <person name="Lipzen A."/>
            <person name="O'Donnell K."/>
            <person name="Pangilinan J."/>
            <person name="Reynolds N."/>
            <person name="Sandor L."/>
            <person name="Smith M.E."/>
            <person name="Tsang A."/>
            <person name="Grigoriev I.V."/>
            <person name="Stajich J.E."/>
            <person name="Spatafora J.W."/>
        </authorList>
    </citation>
    <scope>NUCLEOTIDE SEQUENCE</scope>
    <source>
        <strain evidence="2">RSA 2281</strain>
    </source>
</reference>
<sequence>MARTLIFLMMTFVTILPYYSVLAYCFYNKMSDATEVSIVQVEGQLKTTLISSISFEHFNMPPGSKECCPYTDNECSREKKQDSTCKFLLSYRKGPNKPDTKKQAGRAVIGSCGGYITATGTYDSFSYQVYDENNKQIASGP</sequence>
<keyword evidence="1" id="KW-0812">Transmembrane</keyword>